<sequence>MQTWCKWLAASFSCCKEVRVQLTTLPGLFDNVIGRNYE</sequence>
<name>A0A0E9PYA0_ANGAN</name>
<organism evidence="1">
    <name type="scientific">Anguilla anguilla</name>
    <name type="common">European freshwater eel</name>
    <name type="synonym">Muraena anguilla</name>
    <dbReference type="NCBI Taxonomy" id="7936"/>
    <lineage>
        <taxon>Eukaryota</taxon>
        <taxon>Metazoa</taxon>
        <taxon>Chordata</taxon>
        <taxon>Craniata</taxon>
        <taxon>Vertebrata</taxon>
        <taxon>Euteleostomi</taxon>
        <taxon>Actinopterygii</taxon>
        <taxon>Neopterygii</taxon>
        <taxon>Teleostei</taxon>
        <taxon>Anguilliformes</taxon>
        <taxon>Anguillidae</taxon>
        <taxon>Anguilla</taxon>
    </lineage>
</organism>
<reference evidence="1" key="2">
    <citation type="journal article" date="2015" name="Fish Shellfish Immunol.">
        <title>Early steps in the European eel (Anguilla anguilla)-Vibrio vulnificus interaction in the gills: Role of the RtxA13 toxin.</title>
        <authorList>
            <person name="Callol A."/>
            <person name="Pajuelo D."/>
            <person name="Ebbesson L."/>
            <person name="Teles M."/>
            <person name="MacKenzie S."/>
            <person name="Amaro C."/>
        </authorList>
    </citation>
    <scope>NUCLEOTIDE SEQUENCE</scope>
</reference>
<proteinExistence type="predicted"/>
<reference evidence="1" key="1">
    <citation type="submission" date="2014-11" db="EMBL/GenBank/DDBJ databases">
        <authorList>
            <person name="Amaro Gonzalez C."/>
        </authorList>
    </citation>
    <scope>NUCLEOTIDE SEQUENCE</scope>
</reference>
<protein>
    <submittedName>
        <fullName evidence="1">Uncharacterized protein</fullName>
    </submittedName>
</protein>
<dbReference type="EMBL" id="GBXM01099108">
    <property type="protein sequence ID" value="JAH09469.1"/>
    <property type="molecule type" value="Transcribed_RNA"/>
</dbReference>
<accession>A0A0E9PYA0</accession>
<dbReference type="AlphaFoldDB" id="A0A0E9PYA0"/>
<evidence type="ECO:0000313" key="1">
    <source>
        <dbReference type="EMBL" id="JAH09469.1"/>
    </source>
</evidence>